<dbReference type="InterPro" id="IPR029063">
    <property type="entry name" value="SAM-dependent_MTases_sf"/>
</dbReference>
<comment type="caution">
    <text evidence="2">The sequence shown here is derived from an EMBL/GenBank/DDBJ whole genome shotgun (WGS) entry which is preliminary data.</text>
</comment>
<proteinExistence type="predicted"/>
<dbReference type="SUPFAM" id="SSF53335">
    <property type="entry name" value="S-adenosyl-L-methionine-dependent methyltransferases"/>
    <property type="match status" value="1"/>
</dbReference>
<dbReference type="Proteomes" id="UP000033874">
    <property type="component" value="Unassembled WGS sequence"/>
</dbReference>
<evidence type="ECO:0000259" key="1">
    <source>
        <dbReference type="Pfam" id="PF05050"/>
    </source>
</evidence>
<evidence type="ECO:0000313" key="3">
    <source>
        <dbReference type="Proteomes" id="UP000033874"/>
    </source>
</evidence>
<accession>A0A0M3AYS4</accession>
<feature type="domain" description="Methyltransferase FkbM" evidence="1">
    <location>
        <begin position="6"/>
        <end position="77"/>
    </location>
</feature>
<dbReference type="InterPro" id="IPR006342">
    <property type="entry name" value="FkbM_mtfrase"/>
</dbReference>
<keyword evidence="3" id="KW-1185">Reference proteome</keyword>
<dbReference type="EMBL" id="LBIC01000001">
    <property type="protein sequence ID" value="KKW94086.1"/>
    <property type="molecule type" value="Genomic_DNA"/>
</dbReference>
<dbReference type="Gene3D" id="3.40.50.150">
    <property type="entry name" value="Vaccinia Virus protein VP39"/>
    <property type="match status" value="1"/>
</dbReference>
<reference evidence="2 3" key="1">
    <citation type="submission" date="2015-04" db="EMBL/GenBank/DDBJ databases">
        <title>Genome sequence of aromatic hydrocarbons-degrading Sphingobium chungbukense DJ77.</title>
        <authorList>
            <person name="Kim Y.-C."/>
            <person name="Chae J.-C."/>
        </authorList>
    </citation>
    <scope>NUCLEOTIDE SEQUENCE [LARGE SCALE GENOMIC DNA]</scope>
    <source>
        <strain evidence="2 3">DJ77</strain>
    </source>
</reference>
<organism evidence="2 3">
    <name type="scientific">Sphingobium chungbukense</name>
    <dbReference type="NCBI Taxonomy" id="56193"/>
    <lineage>
        <taxon>Bacteria</taxon>
        <taxon>Pseudomonadati</taxon>
        <taxon>Pseudomonadota</taxon>
        <taxon>Alphaproteobacteria</taxon>
        <taxon>Sphingomonadales</taxon>
        <taxon>Sphingomonadaceae</taxon>
        <taxon>Sphingobium</taxon>
    </lineage>
</organism>
<sequence>MASHLSDAGDTTIQCVAIDDILYGEQINLIKMDVEGAEVETLKGMRNIIERQNPHLLISAYHAPEHLYEIVDLINSWNLRYKFHLKVHEYNTFGTVIYAFPDDGMG</sequence>
<dbReference type="PATRIC" id="fig|56193.3.peg.1166"/>
<dbReference type="AlphaFoldDB" id="A0A0M3AYS4"/>
<protein>
    <recommendedName>
        <fullName evidence="1">Methyltransferase FkbM domain-containing protein</fullName>
    </recommendedName>
</protein>
<gene>
    <name evidence="2" type="ORF">YP76_05625</name>
</gene>
<evidence type="ECO:0000313" key="2">
    <source>
        <dbReference type="EMBL" id="KKW94086.1"/>
    </source>
</evidence>
<name>A0A0M3AYS4_9SPHN</name>
<dbReference type="Pfam" id="PF05050">
    <property type="entry name" value="Methyltransf_21"/>
    <property type="match status" value="1"/>
</dbReference>
<dbReference type="STRING" id="56193.YP76_05625"/>